<name>A0A2G2V3E9_CAPBA</name>
<dbReference type="Proteomes" id="UP000224567">
    <property type="component" value="Unassembled WGS sequence"/>
</dbReference>
<comment type="caution">
    <text evidence="1">The sequence shown here is derived from an EMBL/GenBank/DDBJ whole genome shotgun (WGS) entry which is preliminary data.</text>
</comment>
<proteinExistence type="predicted"/>
<dbReference type="EMBL" id="MLFT02000413">
    <property type="protein sequence ID" value="PHT27477.1"/>
    <property type="molecule type" value="Genomic_DNA"/>
</dbReference>
<gene>
    <name evidence="1" type="ORF">CQW23_32911</name>
</gene>
<dbReference type="OrthoDB" id="1705421at2759"/>
<dbReference type="AlphaFoldDB" id="A0A2G2V3E9"/>
<organism evidence="1 2">
    <name type="scientific">Capsicum baccatum</name>
    <name type="common">Peruvian pepper</name>
    <dbReference type="NCBI Taxonomy" id="33114"/>
    <lineage>
        <taxon>Eukaryota</taxon>
        <taxon>Viridiplantae</taxon>
        <taxon>Streptophyta</taxon>
        <taxon>Embryophyta</taxon>
        <taxon>Tracheophyta</taxon>
        <taxon>Spermatophyta</taxon>
        <taxon>Magnoliopsida</taxon>
        <taxon>eudicotyledons</taxon>
        <taxon>Gunneridae</taxon>
        <taxon>Pentapetalae</taxon>
        <taxon>asterids</taxon>
        <taxon>lamiids</taxon>
        <taxon>Solanales</taxon>
        <taxon>Solanaceae</taxon>
        <taxon>Solanoideae</taxon>
        <taxon>Capsiceae</taxon>
        <taxon>Capsicum</taxon>
    </lineage>
</organism>
<accession>A0A2G2V3E9</accession>
<protein>
    <submittedName>
        <fullName evidence="1">Uncharacterized protein</fullName>
    </submittedName>
</protein>
<reference evidence="2" key="2">
    <citation type="journal article" date="2017" name="J. Anim. Genet.">
        <title>Multiple reference genome sequences of hot pepper reveal the massive evolution of plant disease resistance genes by retroduplication.</title>
        <authorList>
            <person name="Kim S."/>
            <person name="Park J."/>
            <person name="Yeom S.-I."/>
            <person name="Kim Y.-M."/>
            <person name="Seo E."/>
            <person name="Kim K.-T."/>
            <person name="Kim M.-S."/>
            <person name="Lee J.M."/>
            <person name="Cheong K."/>
            <person name="Shin H.-S."/>
            <person name="Kim S.-B."/>
            <person name="Han K."/>
            <person name="Lee J."/>
            <person name="Park M."/>
            <person name="Lee H.-A."/>
            <person name="Lee H.-Y."/>
            <person name="Lee Y."/>
            <person name="Oh S."/>
            <person name="Lee J.H."/>
            <person name="Choi E."/>
            <person name="Choi E."/>
            <person name="Lee S.E."/>
            <person name="Jeon J."/>
            <person name="Kim H."/>
            <person name="Choi G."/>
            <person name="Song H."/>
            <person name="Lee J."/>
            <person name="Lee S.-C."/>
            <person name="Kwon J.-K."/>
            <person name="Lee H.-Y."/>
            <person name="Koo N."/>
            <person name="Hong Y."/>
            <person name="Kim R.W."/>
            <person name="Kang W.-H."/>
            <person name="Huh J.H."/>
            <person name="Kang B.-C."/>
            <person name="Yang T.-J."/>
            <person name="Lee Y.-H."/>
            <person name="Bennetzen J.L."/>
            <person name="Choi D."/>
        </authorList>
    </citation>
    <scope>NUCLEOTIDE SEQUENCE [LARGE SCALE GENOMIC DNA]</scope>
    <source>
        <strain evidence="2">cv. PBC81</strain>
    </source>
</reference>
<evidence type="ECO:0000313" key="2">
    <source>
        <dbReference type="Proteomes" id="UP000224567"/>
    </source>
</evidence>
<sequence length="227" mass="25537">MGRDLRDFLKGLIPERPDFMTTRGGGEDIIHVIMPSRKDDALVLMGLSITLLRLYHSEMPEKGYRIDCLLPSFYSCLQQDERVDRLYRIDLGESIREIPSSMIKSWVKPLVGDGSVYRLISSFLSLTVFEDLGGIHVYTSSGSSGIPPAGDITRVLLAIALKNLFDSQFPKRFLGIAFHRFINEVYIFIRKNEKVLFDDKAGYALLEELGLRGKIKSIGPGDDPLPP</sequence>
<reference evidence="1 2" key="1">
    <citation type="journal article" date="2017" name="Genome Biol.">
        <title>New reference genome sequences of hot pepper reveal the massive evolution of plant disease-resistance genes by retroduplication.</title>
        <authorList>
            <person name="Kim S."/>
            <person name="Park J."/>
            <person name="Yeom S.I."/>
            <person name="Kim Y.M."/>
            <person name="Seo E."/>
            <person name="Kim K.T."/>
            <person name="Kim M.S."/>
            <person name="Lee J.M."/>
            <person name="Cheong K."/>
            <person name="Shin H.S."/>
            <person name="Kim S.B."/>
            <person name="Han K."/>
            <person name="Lee J."/>
            <person name="Park M."/>
            <person name="Lee H.A."/>
            <person name="Lee H.Y."/>
            <person name="Lee Y."/>
            <person name="Oh S."/>
            <person name="Lee J.H."/>
            <person name="Choi E."/>
            <person name="Choi E."/>
            <person name="Lee S.E."/>
            <person name="Jeon J."/>
            <person name="Kim H."/>
            <person name="Choi G."/>
            <person name="Song H."/>
            <person name="Lee J."/>
            <person name="Lee S.C."/>
            <person name="Kwon J.K."/>
            <person name="Lee H.Y."/>
            <person name="Koo N."/>
            <person name="Hong Y."/>
            <person name="Kim R.W."/>
            <person name="Kang W.H."/>
            <person name="Huh J.H."/>
            <person name="Kang B.C."/>
            <person name="Yang T.J."/>
            <person name="Lee Y.H."/>
            <person name="Bennetzen J.L."/>
            <person name="Choi D."/>
        </authorList>
    </citation>
    <scope>NUCLEOTIDE SEQUENCE [LARGE SCALE GENOMIC DNA]</scope>
    <source>
        <strain evidence="2">cv. PBC81</strain>
    </source>
</reference>
<evidence type="ECO:0000313" key="1">
    <source>
        <dbReference type="EMBL" id="PHT27477.1"/>
    </source>
</evidence>
<keyword evidence="2" id="KW-1185">Reference proteome</keyword>